<gene>
    <name evidence="2" type="ORF">GNZ18_10075</name>
</gene>
<comment type="caution">
    <text evidence="2">The sequence shown here is derived from an EMBL/GenBank/DDBJ whole genome shotgun (WGS) entry which is preliminary data.</text>
</comment>
<sequence length="231" mass="24078">MPRDVVGQCRRTWRRIGVSREDAAEMAAELAADLDAARRDGRDPQSFVGGDPTGFARAWASERGAVPLRYRTGRLMLAVLLGVLPGPFAGMFAVFGLASADLAQVVGRDPEGIHSPNWLVALLFAVSAVATWAGALAAASAVLRFHADAARGATVRVLAVLLPLIALGAAASTALVARHWNYPYGLGVVLTEIAVPFAAVVAAAGAARTAIVRRSRPAPGPAESTRRALLL</sequence>
<protein>
    <submittedName>
        <fullName evidence="2">Uncharacterized protein</fullName>
    </submittedName>
</protein>
<keyword evidence="1" id="KW-0472">Membrane</keyword>
<keyword evidence="1" id="KW-1133">Transmembrane helix</keyword>
<dbReference type="RefSeq" id="WP_156215969.1">
    <property type="nucleotide sequence ID" value="NZ_WOFH01000003.1"/>
</dbReference>
<organism evidence="2 3">
    <name type="scientific">Actinomadura litoris</name>
    <dbReference type="NCBI Taxonomy" id="2678616"/>
    <lineage>
        <taxon>Bacteria</taxon>
        <taxon>Bacillati</taxon>
        <taxon>Actinomycetota</taxon>
        <taxon>Actinomycetes</taxon>
        <taxon>Streptosporangiales</taxon>
        <taxon>Thermomonosporaceae</taxon>
        <taxon>Actinomadura</taxon>
    </lineage>
</organism>
<evidence type="ECO:0000313" key="2">
    <source>
        <dbReference type="EMBL" id="MUN36942.1"/>
    </source>
</evidence>
<keyword evidence="1" id="KW-0812">Transmembrane</keyword>
<evidence type="ECO:0000313" key="3">
    <source>
        <dbReference type="Proteomes" id="UP000432015"/>
    </source>
</evidence>
<reference evidence="2 3" key="1">
    <citation type="submission" date="2019-11" db="EMBL/GenBank/DDBJ databases">
        <authorList>
            <person name="Cao P."/>
        </authorList>
    </citation>
    <scope>NUCLEOTIDE SEQUENCE [LARGE SCALE GENOMIC DNA]</scope>
    <source>
        <strain evidence="2 3">NEAU-AAG5</strain>
    </source>
</reference>
<proteinExistence type="predicted"/>
<feature type="transmembrane region" description="Helical" evidence="1">
    <location>
        <begin position="118"/>
        <end position="143"/>
    </location>
</feature>
<name>A0A7K1KXL1_9ACTN</name>
<dbReference type="AlphaFoldDB" id="A0A7K1KXL1"/>
<feature type="transmembrane region" description="Helical" evidence="1">
    <location>
        <begin position="155"/>
        <end position="176"/>
    </location>
</feature>
<keyword evidence="3" id="KW-1185">Reference proteome</keyword>
<feature type="transmembrane region" description="Helical" evidence="1">
    <location>
        <begin position="182"/>
        <end position="207"/>
    </location>
</feature>
<dbReference type="EMBL" id="WOFH01000003">
    <property type="protein sequence ID" value="MUN36942.1"/>
    <property type="molecule type" value="Genomic_DNA"/>
</dbReference>
<dbReference type="Proteomes" id="UP000432015">
    <property type="component" value="Unassembled WGS sequence"/>
</dbReference>
<feature type="transmembrane region" description="Helical" evidence="1">
    <location>
        <begin position="75"/>
        <end position="98"/>
    </location>
</feature>
<accession>A0A7K1KXL1</accession>
<evidence type="ECO:0000256" key="1">
    <source>
        <dbReference type="SAM" id="Phobius"/>
    </source>
</evidence>